<keyword evidence="5" id="KW-0808">Transferase</keyword>
<dbReference type="AlphaFoldDB" id="A0A520MS45"/>
<dbReference type="GO" id="GO:0009231">
    <property type="term" value="P:riboflavin biosynthetic process"/>
    <property type="evidence" value="ECO:0007669"/>
    <property type="project" value="UniProtKB-UniPathway"/>
</dbReference>
<evidence type="ECO:0000313" key="7">
    <source>
        <dbReference type="EMBL" id="RZO24028.1"/>
    </source>
</evidence>
<dbReference type="GO" id="GO:0005829">
    <property type="term" value="C:cytosol"/>
    <property type="evidence" value="ECO:0007669"/>
    <property type="project" value="TreeGrafter"/>
</dbReference>
<gene>
    <name evidence="7" type="ORF">EVA99_02455</name>
</gene>
<reference evidence="7 8" key="1">
    <citation type="submission" date="2019-02" db="EMBL/GenBank/DDBJ databases">
        <title>Prokaryotic population dynamics and viral predation in marine succession experiment using metagenomics: the confinement effect.</title>
        <authorList>
            <person name="Haro-Moreno J.M."/>
            <person name="Rodriguez-Valera F."/>
            <person name="Lopez-Perez M."/>
        </authorList>
    </citation>
    <scope>NUCLEOTIDE SEQUENCE [LARGE SCALE GENOMIC DNA]</scope>
    <source>
        <strain evidence="7">MED-G166</strain>
    </source>
</reference>
<evidence type="ECO:0000256" key="3">
    <source>
        <dbReference type="ARBA" id="ARBA00012664"/>
    </source>
</evidence>
<evidence type="ECO:0000256" key="5">
    <source>
        <dbReference type="ARBA" id="ARBA00022679"/>
    </source>
</evidence>
<dbReference type="UniPathway" id="UPA00275">
    <property type="reaction ID" value="UER00404"/>
</dbReference>
<dbReference type="PANTHER" id="PTHR21058:SF0">
    <property type="entry name" value="6,7-DIMETHYL-8-RIBITYLLUMAZINE SYNTHASE"/>
    <property type="match status" value="1"/>
</dbReference>
<comment type="similarity">
    <text evidence="2">Belongs to the DMRL synthase family.</text>
</comment>
<proteinExistence type="inferred from homology"/>
<dbReference type="EMBL" id="SHBL01000016">
    <property type="protein sequence ID" value="RZO24028.1"/>
    <property type="molecule type" value="Genomic_DNA"/>
</dbReference>
<dbReference type="InterPro" id="IPR036467">
    <property type="entry name" value="LS/RS_sf"/>
</dbReference>
<evidence type="ECO:0000256" key="1">
    <source>
        <dbReference type="ARBA" id="ARBA00004917"/>
    </source>
</evidence>
<sequence length="150" mass="16719">MNDAPDFKDCFNNIAKKKILIVSTTWNKDLLSPLMDVITKTANDHKVDHEISFCPGSLELAASIIRAKPDQYDGVLAIGLVIRGDTPHFKLVSKQSFQDLASVALEFHSTPLINGVLTVDNKVQAEERINPEKMNKGKEFIESLFQMMSS</sequence>
<dbReference type="Gene3D" id="3.40.50.960">
    <property type="entry name" value="Lumazine/riboflavin synthase"/>
    <property type="match status" value="1"/>
</dbReference>
<comment type="pathway">
    <text evidence="1">Cofactor biosynthesis; riboflavin biosynthesis; riboflavin from 2-hydroxy-3-oxobutyl phosphate and 5-amino-6-(D-ribitylamino)uracil: step 1/2.</text>
</comment>
<dbReference type="Pfam" id="PF00885">
    <property type="entry name" value="DMRL_synthase"/>
    <property type="match status" value="1"/>
</dbReference>
<dbReference type="PANTHER" id="PTHR21058">
    <property type="entry name" value="6,7-DIMETHYL-8-RIBITYLLUMAZINE SYNTHASE DMRL SYNTHASE LUMAZINE SYNTHASE"/>
    <property type="match status" value="1"/>
</dbReference>
<keyword evidence="4" id="KW-0686">Riboflavin biosynthesis</keyword>
<dbReference type="GO" id="GO:0000906">
    <property type="term" value="F:6,7-dimethyl-8-ribityllumazine synthase activity"/>
    <property type="evidence" value="ECO:0007669"/>
    <property type="project" value="UniProtKB-EC"/>
</dbReference>
<comment type="caution">
    <text evidence="7">The sequence shown here is derived from an EMBL/GenBank/DDBJ whole genome shotgun (WGS) entry which is preliminary data.</text>
</comment>
<dbReference type="InterPro" id="IPR034964">
    <property type="entry name" value="LS"/>
</dbReference>
<accession>A0A520MS45</accession>
<protein>
    <recommendedName>
        <fullName evidence="3">6,7-dimethyl-8-ribityllumazine synthase</fullName>
        <ecNumber evidence="3">2.5.1.78</ecNumber>
    </recommendedName>
</protein>
<evidence type="ECO:0000256" key="2">
    <source>
        <dbReference type="ARBA" id="ARBA00007424"/>
    </source>
</evidence>
<name>A0A520MS45_9GAMM</name>
<dbReference type="GO" id="GO:0009349">
    <property type="term" value="C:riboflavin synthase complex"/>
    <property type="evidence" value="ECO:0007669"/>
    <property type="project" value="InterPro"/>
</dbReference>
<dbReference type="Proteomes" id="UP000320146">
    <property type="component" value="Unassembled WGS sequence"/>
</dbReference>
<dbReference type="InterPro" id="IPR002180">
    <property type="entry name" value="LS/RS"/>
</dbReference>
<evidence type="ECO:0000256" key="6">
    <source>
        <dbReference type="ARBA" id="ARBA00048785"/>
    </source>
</evidence>
<dbReference type="EC" id="2.5.1.78" evidence="3"/>
<comment type="catalytic activity">
    <reaction evidence="6">
        <text>(2S)-2-hydroxy-3-oxobutyl phosphate + 5-amino-6-(D-ribitylamino)uracil = 6,7-dimethyl-8-(1-D-ribityl)lumazine + phosphate + 2 H2O + H(+)</text>
        <dbReference type="Rhea" id="RHEA:26152"/>
        <dbReference type="ChEBI" id="CHEBI:15377"/>
        <dbReference type="ChEBI" id="CHEBI:15378"/>
        <dbReference type="ChEBI" id="CHEBI:15934"/>
        <dbReference type="ChEBI" id="CHEBI:43474"/>
        <dbReference type="ChEBI" id="CHEBI:58201"/>
        <dbReference type="ChEBI" id="CHEBI:58830"/>
        <dbReference type="EC" id="2.5.1.78"/>
    </reaction>
</comment>
<evidence type="ECO:0000256" key="4">
    <source>
        <dbReference type="ARBA" id="ARBA00022619"/>
    </source>
</evidence>
<organism evidence="7 8">
    <name type="scientific">SAR86 cluster bacterium</name>
    <dbReference type="NCBI Taxonomy" id="2030880"/>
    <lineage>
        <taxon>Bacteria</taxon>
        <taxon>Pseudomonadati</taxon>
        <taxon>Pseudomonadota</taxon>
        <taxon>Gammaproteobacteria</taxon>
        <taxon>SAR86 cluster</taxon>
    </lineage>
</organism>
<dbReference type="SUPFAM" id="SSF52121">
    <property type="entry name" value="Lumazine synthase"/>
    <property type="match status" value="1"/>
</dbReference>
<evidence type="ECO:0000313" key="8">
    <source>
        <dbReference type="Proteomes" id="UP000320146"/>
    </source>
</evidence>